<sequence>MFHLTADDFWQLLPLEDAVEALRAFHEAPANPVVGRHLLQQPDGPGTFASLSAWSDTYIAVKLIGAFPGNPSLPAPLAAGQGLVALLDGKTGVPLMTCDAAALTHCKTAADSALGVDLLARRDSETLLIVGAGGLAEHFIRAISAMRPNLRRIWIWNRTEERAGALVERLRGHAIPCMVAADLGSALAEADIVSSLTMSEVPLVRGQLLQPGAHVDLVGSYQPQMREADDAVLMRAGRLFLDTRLNCEASGDVCQPLADGILRREQIEADLFDLCSGKHGGRASDADITVYKNVGGGHLDLAVAAEVYRRAMRG</sequence>
<evidence type="ECO:0000313" key="3">
    <source>
        <dbReference type="Proteomes" id="UP000078389"/>
    </source>
</evidence>
<dbReference type="RefSeq" id="WP_067459260.1">
    <property type="nucleotide sequence ID" value="NZ_LVVY01000123.1"/>
</dbReference>
<dbReference type="PIRSF" id="PIRSF001439">
    <property type="entry name" value="CryM"/>
    <property type="match status" value="1"/>
</dbReference>
<gene>
    <name evidence="2" type="ORF">A3840_16270</name>
</gene>
<dbReference type="Gene3D" id="3.30.1780.10">
    <property type="entry name" value="ornithine cyclodeaminase, domain 1"/>
    <property type="match status" value="1"/>
</dbReference>
<comment type="similarity">
    <text evidence="1">Belongs to the ornithine cyclodeaminase/mu-crystallin family.</text>
</comment>
<dbReference type="AlphaFoldDB" id="A0A178HQR4"/>
<dbReference type="Pfam" id="PF02423">
    <property type="entry name" value="OCD_Mu_crystall"/>
    <property type="match status" value="1"/>
</dbReference>
<dbReference type="PANTHER" id="PTHR13812">
    <property type="entry name" value="KETIMINE REDUCTASE MU-CRYSTALLIN"/>
    <property type="match status" value="1"/>
</dbReference>
<dbReference type="OrthoDB" id="9809203at2"/>
<protein>
    <recommendedName>
        <fullName evidence="4">Ornithine cyclodeaminase</fullName>
    </recommendedName>
</protein>
<dbReference type="Proteomes" id="UP000078389">
    <property type="component" value="Unassembled WGS sequence"/>
</dbReference>
<proteinExistence type="inferred from homology"/>
<dbReference type="STRING" id="1770058.A3840_16270"/>
<dbReference type="EMBL" id="LVVY01000123">
    <property type="protein sequence ID" value="OAM74354.1"/>
    <property type="molecule type" value="Genomic_DNA"/>
</dbReference>
<dbReference type="PANTHER" id="PTHR13812:SF19">
    <property type="entry name" value="KETIMINE REDUCTASE MU-CRYSTALLIN"/>
    <property type="match status" value="1"/>
</dbReference>
<comment type="caution">
    <text evidence="2">The sequence shown here is derived from an EMBL/GenBank/DDBJ whole genome shotgun (WGS) entry which is preliminary data.</text>
</comment>
<dbReference type="FunFam" id="3.40.50.720:FF:000311">
    <property type="entry name" value="Ornithine cyclodeaminase"/>
    <property type="match status" value="1"/>
</dbReference>
<accession>A0A178HQR4</accession>
<dbReference type="GO" id="GO:0016491">
    <property type="term" value="F:oxidoreductase activity"/>
    <property type="evidence" value="ECO:0007669"/>
    <property type="project" value="UniProtKB-ARBA"/>
</dbReference>
<keyword evidence="3" id="KW-1185">Reference proteome</keyword>
<dbReference type="InterPro" id="IPR003462">
    <property type="entry name" value="ODC_Mu_crystall"/>
</dbReference>
<dbReference type="GO" id="GO:0019752">
    <property type="term" value="P:carboxylic acid metabolic process"/>
    <property type="evidence" value="ECO:0007669"/>
    <property type="project" value="UniProtKB-ARBA"/>
</dbReference>
<dbReference type="Gene3D" id="3.40.50.720">
    <property type="entry name" value="NAD(P)-binding Rossmann-like Domain"/>
    <property type="match status" value="1"/>
</dbReference>
<evidence type="ECO:0000313" key="2">
    <source>
        <dbReference type="EMBL" id="OAM74354.1"/>
    </source>
</evidence>
<organism evidence="2 3">
    <name type="scientific">Devosia elaeis</name>
    <dbReference type="NCBI Taxonomy" id="1770058"/>
    <lineage>
        <taxon>Bacteria</taxon>
        <taxon>Pseudomonadati</taxon>
        <taxon>Pseudomonadota</taxon>
        <taxon>Alphaproteobacteria</taxon>
        <taxon>Hyphomicrobiales</taxon>
        <taxon>Devosiaceae</taxon>
        <taxon>Devosia</taxon>
    </lineage>
</organism>
<name>A0A178HQR4_9HYPH</name>
<dbReference type="InterPro" id="IPR036291">
    <property type="entry name" value="NAD(P)-bd_dom_sf"/>
</dbReference>
<evidence type="ECO:0008006" key="4">
    <source>
        <dbReference type="Google" id="ProtNLM"/>
    </source>
</evidence>
<dbReference type="GO" id="GO:0005737">
    <property type="term" value="C:cytoplasm"/>
    <property type="evidence" value="ECO:0007669"/>
    <property type="project" value="TreeGrafter"/>
</dbReference>
<dbReference type="InterPro" id="IPR023401">
    <property type="entry name" value="ODC_N"/>
</dbReference>
<evidence type="ECO:0000256" key="1">
    <source>
        <dbReference type="ARBA" id="ARBA00008903"/>
    </source>
</evidence>
<reference evidence="2 3" key="1">
    <citation type="submission" date="2016-03" db="EMBL/GenBank/DDBJ databases">
        <title>Genome sequencing of Devosia sp. S37.</title>
        <authorList>
            <person name="Mohd Nor M."/>
        </authorList>
    </citation>
    <scope>NUCLEOTIDE SEQUENCE [LARGE SCALE GENOMIC DNA]</scope>
    <source>
        <strain evidence="2 3">S37</strain>
    </source>
</reference>
<dbReference type="SUPFAM" id="SSF51735">
    <property type="entry name" value="NAD(P)-binding Rossmann-fold domains"/>
    <property type="match status" value="1"/>
</dbReference>